<dbReference type="InterPro" id="IPR037379">
    <property type="entry name" value="WDR74/Nsa1"/>
</dbReference>
<keyword evidence="3" id="KW-1185">Reference proteome</keyword>
<dbReference type="GO" id="GO:0042273">
    <property type="term" value="P:ribosomal large subunit biogenesis"/>
    <property type="evidence" value="ECO:0007669"/>
    <property type="project" value="InterPro"/>
</dbReference>
<dbReference type="OrthoDB" id="18388at2759"/>
<dbReference type="GO" id="GO:0005730">
    <property type="term" value="C:nucleolus"/>
    <property type="evidence" value="ECO:0007669"/>
    <property type="project" value="InterPro"/>
</dbReference>
<dbReference type="WBParaSite" id="GPUH_0001152301-mRNA-1">
    <property type="protein sequence ID" value="GPUH_0001152301-mRNA-1"/>
    <property type="gene ID" value="GPUH_0001152301"/>
</dbReference>
<reference evidence="4" key="1">
    <citation type="submission" date="2016-06" db="UniProtKB">
        <authorList>
            <consortium name="WormBaseParasite"/>
        </authorList>
    </citation>
    <scope>IDENTIFICATION</scope>
</reference>
<accession>A0A183DS18</accession>
<evidence type="ECO:0000313" key="3">
    <source>
        <dbReference type="Proteomes" id="UP000271098"/>
    </source>
</evidence>
<dbReference type="InterPro" id="IPR015943">
    <property type="entry name" value="WD40/YVTN_repeat-like_dom_sf"/>
</dbReference>
<dbReference type="AlphaFoldDB" id="A0A183DS18"/>
<evidence type="ECO:0000256" key="1">
    <source>
        <dbReference type="SAM" id="Phobius"/>
    </source>
</evidence>
<evidence type="ECO:0000313" key="4">
    <source>
        <dbReference type="WBParaSite" id="GPUH_0001152301-mRNA-1"/>
    </source>
</evidence>
<keyword evidence="1" id="KW-0472">Membrane</keyword>
<sequence length="343" mass="38799">MNQISSLRPQRDEITSMSWANADQTELLTAQLDKQLKLFDTVSNTYSTLFTLQKGSGAVRGIQKTNSGSFLSAVESGELSLSTSSGKVVKELDAGCDLRVMIPKCEEDGVCATGGKENPLKVWNMERGETIFIAKNVRPDELQLRVPVWVNDIRFIPKSQNIIRLYDPRTQRRPVKEMLWMEEPLTAMSLCQNEMHIVAGNTHGDMGLFDLRNRMHLICKYKGFAGSISGIDAHQSAQYIASCSFDRFVRLHDLNSKKLIKKVYCKARLNRILLRDKLASFINENDEINELELKRYEDDWMKIKVIIFKLMLVAGHLVALHQSIALLGVTVWVCSVVLATFPC</sequence>
<reference evidence="2 3" key="2">
    <citation type="submission" date="2018-11" db="EMBL/GenBank/DDBJ databases">
        <authorList>
            <consortium name="Pathogen Informatics"/>
        </authorList>
    </citation>
    <scope>NUCLEOTIDE SEQUENCE [LARGE SCALE GENOMIC DNA]</scope>
</reference>
<dbReference type="Gene3D" id="2.130.10.10">
    <property type="entry name" value="YVTN repeat-like/Quinoprotein amine dehydrogenase"/>
    <property type="match status" value="2"/>
</dbReference>
<dbReference type="SUPFAM" id="SSF50978">
    <property type="entry name" value="WD40 repeat-like"/>
    <property type="match status" value="1"/>
</dbReference>
<dbReference type="SMART" id="SM00320">
    <property type="entry name" value="WD40"/>
    <property type="match status" value="3"/>
</dbReference>
<feature type="transmembrane region" description="Helical" evidence="1">
    <location>
        <begin position="310"/>
        <end position="341"/>
    </location>
</feature>
<organism evidence="4">
    <name type="scientific">Gongylonema pulchrum</name>
    <dbReference type="NCBI Taxonomy" id="637853"/>
    <lineage>
        <taxon>Eukaryota</taxon>
        <taxon>Metazoa</taxon>
        <taxon>Ecdysozoa</taxon>
        <taxon>Nematoda</taxon>
        <taxon>Chromadorea</taxon>
        <taxon>Rhabditida</taxon>
        <taxon>Spirurina</taxon>
        <taxon>Spiruromorpha</taxon>
        <taxon>Spiruroidea</taxon>
        <taxon>Gongylonematidae</taxon>
        <taxon>Gongylonema</taxon>
    </lineage>
</organism>
<proteinExistence type="predicted"/>
<dbReference type="PANTHER" id="PTHR16038:SF4">
    <property type="entry name" value="WD REPEAT-CONTAINING PROTEIN 74"/>
    <property type="match status" value="1"/>
</dbReference>
<keyword evidence="1" id="KW-0812">Transmembrane</keyword>
<evidence type="ECO:0000313" key="2">
    <source>
        <dbReference type="EMBL" id="VDN18867.1"/>
    </source>
</evidence>
<dbReference type="Proteomes" id="UP000271098">
    <property type="component" value="Unassembled WGS sequence"/>
</dbReference>
<dbReference type="InterPro" id="IPR036322">
    <property type="entry name" value="WD40_repeat_dom_sf"/>
</dbReference>
<dbReference type="EMBL" id="UYRT01078601">
    <property type="protein sequence ID" value="VDN18867.1"/>
    <property type="molecule type" value="Genomic_DNA"/>
</dbReference>
<name>A0A183DS18_9BILA</name>
<dbReference type="InterPro" id="IPR001680">
    <property type="entry name" value="WD40_rpt"/>
</dbReference>
<dbReference type="Pfam" id="PF00400">
    <property type="entry name" value="WD40"/>
    <property type="match status" value="1"/>
</dbReference>
<dbReference type="PANTHER" id="PTHR16038">
    <property type="entry name" value="NOP SEVEN ASSOCIATED PROTEIN 1"/>
    <property type="match status" value="1"/>
</dbReference>
<gene>
    <name evidence="2" type="ORF">GPUH_LOCUS11509</name>
</gene>
<keyword evidence="1" id="KW-1133">Transmembrane helix</keyword>
<dbReference type="GO" id="GO:0030687">
    <property type="term" value="C:preribosome, large subunit precursor"/>
    <property type="evidence" value="ECO:0007669"/>
    <property type="project" value="TreeGrafter"/>
</dbReference>
<protein>
    <submittedName>
        <fullName evidence="4">WD_REPEATS_REGION domain-containing protein</fullName>
    </submittedName>
</protein>